<keyword evidence="2" id="KW-0813">Transport</keyword>
<keyword evidence="3" id="KW-1003">Cell membrane</keyword>
<dbReference type="EMBL" id="BONI01000018">
    <property type="protein sequence ID" value="GIG05897.1"/>
    <property type="molecule type" value="Genomic_DNA"/>
</dbReference>
<reference evidence="9 10" key="1">
    <citation type="submission" date="2021-01" db="EMBL/GenBank/DDBJ databases">
        <title>Whole genome shotgun sequence of Catellatospora coxensis NBRC 107359.</title>
        <authorList>
            <person name="Komaki H."/>
            <person name="Tamura T."/>
        </authorList>
    </citation>
    <scope>NUCLEOTIDE SEQUENCE [LARGE SCALE GENOMIC DNA]</scope>
    <source>
        <strain evidence="9 10">NBRC 107359</strain>
    </source>
</reference>
<dbReference type="AlphaFoldDB" id="A0A8J3P6U8"/>
<dbReference type="InterPro" id="IPR020846">
    <property type="entry name" value="MFS_dom"/>
</dbReference>
<evidence type="ECO:0000256" key="2">
    <source>
        <dbReference type="ARBA" id="ARBA00022448"/>
    </source>
</evidence>
<dbReference type="Gene3D" id="1.20.1250.20">
    <property type="entry name" value="MFS general substrate transporter like domains"/>
    <property type="match status" value="1"/>
</dbReference>
<feature type="transmembrane region" description="Helical" evidence="7">
    <location>
        <begin position="295"/>
        <end position="313"/>
    </location>
</feature>
<gene>
    <name evidence="9" type="ORF">Cco03nite_25970</name>
</gene>
<organism evidence="9 10">
    <name type="scientific">Catellatospora coxensis</name>
    <dbReference type="NCBI Taxonomy" id="310354"/>
    <lineage>
        <taxon>Bacteria</taxon>
        <taxon>Bacillati</taxon>
        <taxon>Actinomycetota</taxon>
        <taxon>Actinomycetes</taxon>
        <taxon>Micromonosporales</taxon>
        <taxon>Micromonosporaceae</taxon>
        <taxon>Catellatospora</taxon>
    </lineage>
</organism>
<evidence type="ECO:0000256" key="7">
    <source>
        <dbReference type="SAM" id="Phobius"/>
    </source>
</evidence>
<dbReference type="RefSeq" id="WP_203692289.1">
    <property type="nucleotide sequence ID" value="NZ_BAAALC010000024.1"/>
</dbReference>
<keyword evidence="5 7" id="KW-1133">Transmembrane helix</keyword>
<dbReference type="GO" id="GO:0005886">
    <property type="term" value="C:plasma membrane"/>
    <property type="evidence" value="ECO:0007669"/>
    <property type="project" value="UniProtKB-SubCell"/>
</dbReference>
<evidence type="ECO:0000256" key="3">
    <source>
        <dbReference type="ARBA" id="ARBA00022475"/>
    </source>
</evidence>
<name>A0A8J3P6U8_9ACTN</name>
<keyword evidence="6 7" id="KW-0472">Membrane</keyword>
<dbReference type="GO" id="GO:0022857">
    <property type="term" value="F:transmembrane transporter activity"/>
    <property type="evidence" value="ECO:0007669"/>
    <property type="project" value="InterPro"/>
</dbReference>
<comment type="caution">
    <text evidence="9">The sequence shown here is derived from an EMBL/GenBank/DDBJ whole genome shotgun (WGS) entry which is preliminary data.</text>
</comment>
<evidence type="ECO:0000256" key="6">
    <source>
        <dbReference type="ARBA" id="ARBA00023136"/>
    </source>
</evidence>
<feature type="transmembrane region" description="Helical" evidence="7">
    <location>
        <begin position="55"/>
        <end position="77"/>
    </location>
</feature>
<feature type="transmembrane region" description="Helical" evidence="7">
    <location>
        <begin position="385"/>
        <end position="403"/>
    </location>
</feature>
<feature type="transmembrane region" description="Helical" evidence="7">
    <location>
        <begin position="22"/>
        <end position="49"/>
    </location>
</feature>
<dbReference type="PANTHER" id="PTHR23513:SF6">
    <property type="entry name" value="MAJOR FACILITATOR SUPERFAMILY ASSOCIATED DOMAIN-CONTAINING PROTEIN"/>
    <property type="match status" value="1"/>
</dbReference>
<evidence type="ECO:0000256" key="4">
    <source>
        <dbReference type="ARBA" id="ARBA00022692"/>
    </source>
</evidence>
<proteinExistence type="predicted"/>
<evidence type="ECO:0000313" key="10">
    <source>
        <dbReference type="Proteomes" id="UP000630887"/>
    </source>
</evidence>
<keyword evidence="4 7" id="KW-0812">Transmembrane</keyword>
<feature type="transmembrane region" description="Helical" evidence="7">
    <location>
        <begin position="260"/>
        <end position="283"/>
    </location>
</feature>
<dbReference type="InterPro" id="IPR010290">
    <property type="entry name" value="TM_effector"/>
</dbReference>
<dbReference type="Pfam" id="PF05977">
    <property type="entry name" value="MFS_3"/>
    <property type="match status" value="1"/>
</dbReference>
<evidence type="ECO:0000259" key="8">
    <source>
        <dbReference type="PROSITE" id="PS50850"/>
    </source>
</evidence>
<feature type="domain" description="Major facilitator superfamily (MFS) profile" evidence="8">
    <location>
        <begin position="228"/>
        <end position="423"/>
    </location>
</feature>
<dbReference type="InterPro" id="IPR036259">
    <property type="entry name" value="MFS_trans_sf"/>
</dbReference>
<keyword evidence="10" id="KW-1185">Reference proteome</keyword>
<dbReference type="Proteomes" id="UP000630887">
    <property type="component" value="Unassembled WGS sequence"/>
</dbReference>
<accession>A0A8J3P6U8</accession>
<dbReference type="PROSITE" id="PS50850">
    <property type="entry name" value="MFS"/>
    <property type="match status" value="1"/>
</dbReference>
<evidence type="ECO:0000313" key="9">
    <source>
        <dbReference type="EMBL" id="GIG05897.1"/>
    </source>
</evidence>
<evidence type="ECO:0000256" key="1">
    <source>
        <dbReference type="ARBA" id="ARBA00004651"/>
    </source>
</evidence>
<protein>
    <submittedName>
        <fullName evidence="9">MFS transporter</fullName>
    </submittedName>
</protein>
<feature type="transmembrane region" description="Helical" evidence="7">
    <location>
        <begin position="360"/>
        <end position="379"/>
    </location>
</feature>
<dbReference type="CDD" id="cd06173">
    <property type="entry name" value="MFS_MefA_like"/>
    <property type="match status" value="1"/>
</dbReference>
<feature type="transmembrane region" description="Helical" evidence="7">
    <location>
        <begin position="319"/>
        <end position="339"/>
    </location>
</feature>
<evidence type="ECO:0000256" key="5">
    <source>
        <dbReference type="ARBA" id="ARBA00022989"/>
    </source>
</evidence>
<dbReference type="SUPFAM" id="SSF103473">
    <property type="entry name" value="MFS general substrate transporter"/>
    <property type="match status" value="1"/>
</dbReference>
<dbReference type="PANTHER" id="PTHR23513">
    <property type="entry name" value="INTEGRAL MEMBRANE EFFLUX PROTEIN-RELATED"/>
    <property type="match status" value="1"/>
</dbReference>
<feature type="transmembrane region" description="Helical" evidence="7">
    <location>
        <begin position="233"/>
        <end position="254"/>
    </location>
</feature>
<comment type="subcellular location">
    <subcellularLocation>
        <location evidence="1">Cell membrane</location>
        <topology evidence="1">Multi-pass membrane protein</topology>
    </subcellularLocation>
</comment>
<sequence length="423" mass="43193">MTGDSYAAEPLRVRADAAFWRYWAASATSTFGAGVTTVALPLVALTVLGASNFEVGLLTAAGYAAVVLIGLPAGIIVQRYELKALQVAMDTFRAVAVLTVPVAAWFDVLTLAHLLAVTFFVGLASNLFDVANATFLPRIVSREDLIARNGLLSGTSATTHLAGPAAGGLLVQAAGAVAGLVVDAFTYVVSAVLLAGIPSPGAPARPAQAEPFFRQIAVGMRFVFRHPVMRPSCLAATAVNLANGAVFAATPTFLVRTLGLPPSAVGLVLALDGLGTVVGAALTARLARRLGGARAVLLAVVGAAVLALAMPLARGGWAPYVFGFGLAGFGAGVCVLSVVTRTHRQTASPPELLSRVMASVRFVSWSAIPVGALCAGTVAELVEPRAGLAVGCAAAFAAVAVVWSSRIRRLREMTDDEPVTAAA</sequence>